<dbReference type="SUPFAM" id="SSF55781">
    <property type="entry name" value="GAF domain-like"/>
    <property type="match status" value="1"/>
</dbReference>
<dbReference type="Pfam" id="PF02518">
    <property type="entry name" value="HATPase_c"/>
    <property type="match status" value="1"/>
</dbReference>
<dbReference type="PROSITE" id="PS50109">
    <property type="entry name" value="HIS_KIN"/>
    <property type="match status" value="1"/>
</dbReference>
<keyword evidence="4" id="KW-0418">Kinase</keyword>
<dbReference type="InterPro" id="IPR029016">
    <property type="entry name" value="GAF-like_dom_sf"/>
</dbReference>
<protein>
    <recommendedName>
        <fullName evidence="2">histidine kinase</fullName>
        <ecNumber evidence="2">2.7.13.3</ecNumber>
    </recommendedName>
</protein>
<evidence type="ECO:0000256" key="4">
    <source>
        <dbReference type="ARBA" id="ARBA00022777"/>
    </source>
</evidence>
<comment type="caution">
    <text evidence="10">The sequence shown here is derived from an EMBL/GenBank/DDBJ whole genome shotgun (WGS) entry which is preliminary data.</text>
</comment>
<feature type="coiled-coil region" evidence="6">
    <location>
        <begin position="475"/>
        <end position="509"/>
    </location>
</feature>
<dbReference type="InterPro" id="IPR000719">
    <property type="entry name" value="Prot_kinase_dom"/>
</dbReference>
<dbReference type="Gene3D" id="1.10.510.10">
    <property type="entry name" value="Transferase(Phosphotransferase) domain 1"/>
    <property type="match status" value="1"/>
</dbReference>
<dbReference type="GO" id="GO:0004673">
    <property type="term" value="F:protein histidine kinase activity"/>
    <property type="evidence" value="ECO:0007669"/>
    <property type="project" value="UniProtKB-EC"/>
</dbReference>
<keyword evidence="6" id="KW-0175">Coiled coil</keyword>
<dbReference type="SMART" id="SM00387">
    <property type="entry name" value="HATPase_c"/>
    <property type="match status" value="1"/>
</dbReference>
<dbReference type="Gene3D" id="3.30.450.40">
    <property type="match status" value="1"/>
</dbReference>
<dbReference type="AlphaFoldDB" id="A0A150PI19"/>
<name>A0A150PI19_SORCE</name>
<reference evidence="10 11" key="1">
    <citation type="submission" date="2014-02" db="EMBL/GenBank/DDBJ databases">
        <title>The small core and large imbalanced accessory genome model reveals a collaborative survival strategy of Sorangium cellulosum strains in nature.</title>
        <authorList>
            <person name="Han K."/>
            <person name="Peng R."/>
            <person name="Blom J."/>
            <person name="Li Y.-Z."/>
        </authorList>
    </citation>
    <scope>NUCLEOTIDE SEQUENCE [LARGE SCALE GENOMIC DNA]</scope>
    <source>
        <strain evidence="10 11">So0157-25</strain>
    </source>
</reference>
<evidence type="ECO:0000256" key="1">
    <source>
        <dbReference type="ARBA" id="ARBA00000085"/>
    </source>
</evidence>
<dbReference type="Pfam" id="PF01590">
    <property type="entry name" value="GAF"/>
    <property type="match status" value="1"/>
</dbReference>
<dbReference type="InterPro" id="IPR036890">
    <property type="entry name" value="HATPase_C_sf"/>
</dbReference>
<dbReference type="GO" id="GO:0005524">
    <property type="term" value="F:ATP binding"/>
    <property type="evidence" value="ECO:0007669"/>
    <property type="project" value="InterPro"/>
</dbReference>
<dbReference type="EMBL" id="JELY01001564">
    <property type="protein sequence ID" value="KYF55337.1"/>
    <property type="molecule type" value="Genomic_DNA"/>
</dbReference>
<evidence type="ECO:0000259" key="8">
    <source>
        <dbReference type="PROSITE" id="PS50011"/>
    </source>
</evidence>
<evidence type="ECO:0000259" key="9">
    <source>
        <dbReference type="PROSITE" id="PS50109"/>
    </source>
</evidence>
<dbReference type="InterPro" id="IPR003594">
    <property type="entry name" value="HATPase_dom"/>
</dbReference>
<dbReference type="PROSITE" id="PS50011">
    <property type="entry name" value="PROTEIN_KINASE_DOM"/>
    <property type="match status" value="1"/>
</dbReference>
<dbReference type="PRINTS" id="PR00344">
    <property type="entry name" value="BCTRLSENSOR"/>
</dbReference>
<dbReference type="EC" id="2.7.13.3" evidence="2"/>
<dbReference type="InterPro" id="IPR003018">
    <property type="entry name" value="GAF"/>
</dbReference>
<dbReference type="Pfam" id="PF00069">
    <property type="entry name" value="Pkinase"/>
    <property type="match status" value="1"/>
</dbReference>
<sequence>MRESDARRVLLKAHLDSPRHTAALAAGALLNELEITRSLDAAQVLSPTRMELCGEAPVLVFDDEDLVPLDGLLAGSPLPIDRFLALSAGMAGALAEVHGRGVIHKHIQPQSFFVDPRDGAVRLTHFMFSTRLRNEHPQAQSAVEEGRLPYLSPEQTGRMSRSLDWRTDLYSLGVVFYAMLAGRLPFDASGPLEWMHAHLARPPLPLLEGSVPPAVAAVVMRLLAKGAEERYQSAEGLSRDLLRCQRSLREAGRIDPFPLGEHDISGQSRVPQRLDGREGEALQPETDALFREGCRAGLDAGDLQLAGYDVETLLKAARVLSEELIVERQLGSMAQVLVENAGAERGTLLLARGDDLVLVAQGVAHPPGSRALPSIPLGDQSDEVCASAVRLAVRTRQSVIYADASRDPALRGDPYVSSRKVRSMLCAPLLHEGRALGAIYLENNLVEGLFGPERLEILRLLAAQAAASFNNALAHEDLERTVEERTRELRSAQQQLVDAARKAAMAEVAGSAMHNVGNALNSVMVLRMQLSERVAGSRVPRLGQVAQLLRAHQGDLGAFLTSDPRGQRLIEYIEELARHLAAEQEAAASELQELGECVGRIRDIVSDQLRNAGMKIIVEPVAVASVVEDALRVGLNRAERAHHGIEVVCELSGEARVETDRHRLLQIVTNLITNARRAVCHAVGPARRVVVRCAPIEGGGCSVEVEDTGVGIASEHLARLFQQGFTTWPEGTGLGLHASVLEARVLGAALRAESKGPGHGAKFTLDLPAAAPRSGRIPLEAVG</sequence>
<feature type="domain" description="Protein kinase" evidence="8">
    <location>
        <begin position="1"/>
        <end position="242"/>
    </location>
</feature>
<comment type="catalytic activity">
    <reaction evidence="1">
        <text>ATP + protein L-histidine = ADP + protein N-phospho-L-histidine.</text>
        <dbReference type="EC" id="2.7.13.3"/>
    </reaction>
</comment>
<feature type="domain" description="Histidine kinase" evidence="9">
    <location>
        <begin position="600"/>
        <end position="771"/>
    </location>
</feature>
<dbReference type="SMART" id="SM00220">
    <property type="entry name" value="S_TKc"/>
    <property type="match status" value="1"/>
</dbReference>
<dbReference type="PANTHER" id="PTHR43711:SF1">
    <property type="entry name" value="HISTIDINE KINASE 1"/>
    <property type="match status" value="1"/>
</dbReference>
<dbReference type="PANTHER" id="PTHR43711">
    <property type="entry name" value="TWO-COMPONENT HISTIDINE KINASE"/>
    <property type="match status" value="1"/>
</dbReference>
<dbReference type="Gene3D" id="3.30.565.10">
    <property type="entry name" value="Histidine kinase-like ATPase, C-terminal domain"/>
    <property type="match status" value="1"/>
</dbReference>
<proteinExistence type="predicted"/>
<evidence type="ECO:0000313" key="10">
    <source>
        <dbReference type="EMBL" id="KYF55337.1"/>
    </source>
</evidence>
<dbReference type="SUPFAM" id="SSF55874">
    <property type="entry name" value="ATPase domain of HSP90 chaperone/DNA topoisomerase II/histidine kinase"/>
    <property type="match status" value="1"/>
</dbReference>
<keyword evidence="5" id="KW-0902">Two-component regulatory system</keyword>
<gene>
    <name evidence="10" type="ORF">BE08_27315</name>
</gene>
<evidence type="ECO:0000256" key="6">
    <source>
        <dbReference type="SAM" id="Coils"/>
    </source>
</evidence>
<evidence type="ECO:0000256" key="3">
    <source>
        <dbReference type="ARBA" id="ARBA00022679"/>
    </source>
</evidence>
<accession>A0A150PI19</accession>
<dbReference type="Proteomes" id="UP000075420">
    <property type="component" value="Unassembled WGS sequence"/>
</dbReference>
<dbReference type="InterPro" id="IPR005467">
    <property type="entry name" value="His_kinase_dom"/>
</dbReference>
<evidence type="ECO:0000256" key="2">
    <source>
        <dbReference type="ARBA" id="ARBA00012438"/>
    </source>
</evidence>
<organism evidence="10 11">
    <name type="scientific">Sorangium cellulosum</name>
    <name type="common">Polyangium cellulosum</name>
    <dbReference type="NCBI Taxonomy" id="56"/>
    <lineage>
        <taxon>Bacteria</taxon>
        <taxon>Pseudomonadati</taxon>
        <taxon>Myxococcota</taxon>
        <taxon>Polyangia</taxon>
        <taxon>Polyangiales</taxon>
        <taxon>Polyangiaceae</taxon>
        <taxon>Sorangium</taxon>
    </lineage>
</organism>
<dbReference type="GO" id="GO:0000160">
    <property type="term" value="P:phosphorelay signal transduction system"/>
    <property type="evidence" value="ECO:0007669"/>
    <property type="project" value="UniProtKB-KW"/>
</dbReference>
<keyword evidence="3" id="KW-0808">Transferase</keyword>
<dbReference type="SUPFAM" id="SSF56112">
    <property type="entry name" value="Protein kinase-like (PK-like)"/>
    <property type="match status" value="1"/>
</dbReference>
<dbReference type="SMART" id="SM00065">
    <property type="entry name" value="GAF"/>
    <property type="match status" value="1"/>
</dbReference>
<dbReference type="InterPro" id="IPR011009">
    <property type="entry name" value="Kinase-like_dom_sf"/>
</dbReference>
<evidence type="ECO:0000256" key="5">
    <source>
        <dbReference type="ARBA" id="ARBA00023012"/>
    </source>
</evidence>
<evidence type="ECO:0000256" key="7">
    <source>
        <dbReference type="SAM" id="MobiDB-lite"/>
    </source>
</evidence>
<evidence type="ECO:0000313" key="11">
    <source>
        <dbReference type="Proteomes" id="UP000075420"/>
    </source>
</evidence>
<feature type="region of interest" description="Disordered" evidence="7">
    <location>
        <begin position="259"/>
        <end position="278"/>
    </location>
</feature>
<dbReference type="InterPro" id="IPR050736">
    <property type="entry name" value="Sensor_HK_Regulatory"/>
</dbReference>
<dbReference type="InterPro" id="IPR004358">
    <property type="entry name" value="Sig_transdc_His_kin-like_C"/>
</dbReference>